<reference evidence="4 5" key="1">
    <citation type="submission" date="2023-09" db="EMBL/GenBank/DDBJ databases">
        <title>Multi-omics analysis of a traditional fermented food reveals byproduct-associated fungal strains for waste-to-food upcycling.</title>
        <authorList>
            <consortium name="Lawrence Berkeley National Laboratory"/>
            <person name="Rekdal V.M."/>
            <person name="Villalobos-Escobedo J.M."/>
            <person name="Rodriguez-Valeron N."/>
            <person name="Garcia M.O."/>
            <person name="Vasquez D.P."/>
            <person name="Damayanti I."/>
            <person name="Sorensen P.M."/>
            <person name="Baidoo E.E."/>
            <person name="De Carvalho A.C."/>
            <person name="Riley R."/>
            <person name="Lipzen A."/>
            <person name="He G."/>
            <person name="Yan M."/>
            <person name="Haridas S."/>
            <person name="Daum C."/>
            <person name="Yoshinaga Y."/>
            <person name="Ng V."/>
            <person name="Grigoriev I.V."/>
            <person name="Munk R."/>
            <person name="Nuraida L."/>
            <person name="Wijaya C.H."/>
            <person name="Morales P.-C."/>
            <person name="Keasling J.D."/>
        </authorList>
    </citation>
    <scope>NUCLEOTIDE SEQUENCE [LARGE SCALE GENOMIC DNA]</scope>
    <source>
        <strain evidence="4 5">FGSC 2613</strain>
    </source>
</reference>
<feature type="compositionally biased region" description="Low complexity" evidence="1">
    <location>
        <begin position="124"/>
        <end position="137"/>
    </location>
</feature>
<evidence type="ECO:0000256" key="2">
    <source>
        <dbReference type="SAM" id="SignalP"/>
    </source>
</evidence>
<dbReference type="PANTHER" id="PTHR47332:SF6">
    <property type="entry name" value="SET DOMAIN-CONTAINING PROTEIN"/>
    <property type="match status" value="1"/>
</dbReference>
<accession>A0ABR3DJ85</accession>
<dbReference type="Pfam" id="PF00856">
    <property type="entry name" value="SET"/>
    <property type="match status" value="1"/>
</dbReference>
<gene>
    <name evidence="4" type="ORF">QR685DRAFT_582920</name>
</gene>
<keyword evidence="5" id="KW-1185">Reference proteome</keyword>
<dbReference type="SUPFAM" id="SSF82199">
    <property type="entry name" value="SET domain"/>
    <property type="match status" value="1"/>
</dbReference>
<feature type="compositionally biased region" description="Basic and acidic residues" evidence="1">
    <location>
        <begin position="138"/>
        <end position="151"/>
    </location>
</feature>
<evidence type="ECO:0000313" key="4">
    <source>
        <dbReference type="EMBL" id="KAL0472749.1"/>
    </source>
</evidence>
<dbReference type="InterPro" id="IPR001214">
    <property type="entry name" value="SET_dom"/>
</dbReference>
<evidence type="ECO:0000256" key="1">
    <source>
        <dbReference type="SAM" id="MobiDB-lite"/>
    </source>
</evidence>
<feature type="chain" id="PRO_5047168460" description="SET domain-containing protein" evidence="2">
    <location>
        <begin position="20"/>
        <end position="474"/>
    </location>
</feature>
<sequence>MAWLTRALLLGLSAQLAIAKASNEDAPQPDPVPNAKDGKNLVYEQIDKSQVVYTSNTTSPDPNSIPPTSGWWASNICAQKTYCIYTNLGLGNGRGIVLLTKHADFQKIARLDQHLEKAEDRIEAATTRTTTPEGAETAGKEDRQIPKQEAEEKPFSESYILSKGHGLIATISLRRGKPLMSAAPVLLVHEDFFADIWRKSERNKFLEKAVSFLPPATREAFDRQRTTLLSSNGTKERTIEQILLAPPPHYINYPSMFLFTHSCRPNIAFHIDGNLALRTTVARKVAPGEELTIAYIDPLLPRKERQEWVGRFRPCPSPSSPESSSPYCPCPACTGHTSSKLHGHPHPSSPTDELSKSDVRLFELNRIRSQLRNHDSPPVPPETIEYFLKLHLEEGLESKMAEAYELAAINYNYLGQEDDKKAKKYAELAVQAARIEHGRDANEVVAMRILAGDVRGHWSWEYKLRFRGKKVRGG</sequence>
<name>A0ABR3DJ85_NEUIN</name>
<dbReference type="Proteomes" id="UP001451303">
    <property type="component" value="Unassembled WGS sequence"/>
</dbReference>
<comment type="caution">
    <text evidence="4">The sequence shown here is derived from an EMBL/GenBank/DDBJ whole genome shotgun (WGS) entry which is preliminary data.</text>
</comment>
<dbReference type="Gene3D" id="2.170.270.10">
    <property type="entry name" value="SET domain"/>
    <property type="match status" value="1"/>
</dbReference>
<dbReference type="InterPro" id="IPR046341">
    <property type="entry name" value="SET_dom_sf"/>
</dbReference>
<organism evidence="4 5">
    <name type="scientific">Neurospora intermedia</name>
    <dbReference type="NCBI Taxonomy" id="5142"/>
    <lineage>
        <taxon>Eukaryota</taxon>
        <taxon>Fungi</taxon>
        <taxon>Dikarya</taxon>
        <taxon>Ascomycota</taxon>
        <taxon>Pezizomycotina</taxon>
        <taxon>Sordariomycetes</taxon>
        <taxon>Sordariomycetidae</taxon>
        <taxon>Sordariales</taxon>
        <taxon>Sordariaceae</taxon>
        <taxon>Neurospora</taxon>
    </lineage>
</organism>
<evidence type="ECO:0000313" key="5">
    <source>
        <dbReference type="Proteomes" id="UP001451303"/>
    </source>
</evidence>
<dbReference type="CDD" id="cd20071">
    <property type="entry name" value="SET_SMYD"/>
    <property type="match status" value="1"/>
</dbReference>
<protein>
    <recommendedName>
        <fullName evidence="3">SET domain-containing protein</fullName>
    </recommendedName>
</protein>
<feature type="signal peptide" evidence="2">
    <location>
        <begin position="1"/>
        <end position="19"/>
    </location>
</feature>
<dbReference type="EMBL" id="JAVLET010000002">
    <property type="protein sequence ID" value="KAL0472749.1"/>
    <property type="molecule type" value="Genomic_DNA"/>
</dbReference>
<evidence type="ECO:0000259" key="3">
    <source>
        <dbReference type="PROSITE" id="PS50280"/>
    </source>
</evidence>
<keyword evidence="2" id="KW-0732">Signal</keyword>
<feature type="region of interest" description="Disordered" evidence="1">
    <location>
        <begin position="124"/>
        <end position="151"/>
    </location>
</feature>
<feature type="domain" description="SET" evidence="3">
    <location>
        <begin position="153"/>
        <end position="296"/>
    </location>
</feature>
<dbReference type="PROSITE" id="PS50280">
    <property type="entry name" value="SET"/>
    <property type="match status" value="1"/>
</dbReference>
<dbReference type="PANTHER" id="PTHR47332">
    <property type="entry name" value="SET DOMAIN-CONTAINING PROTEIN 5"/>
    <property type="match status" value="1"/>
</dbReference>
<dbReference type="InterPro" id="IPR053185">
    <property type="entry name" value="SET_domain_protein"/>
</dbReference>
<proteinExistence type="predicted"/>